<dbReference type="PROSITE" id="PS51257">
    <property type="entry name" value="PROKAR_LIPOPROTEIN"/>
    <property type="match status" value="1"/>
</dbReference>
<dbReference type="EMBL" id="FOFB01000047">
    <property type="protein sequence ID" value="SER46313.1"/>
    <property type="molecule type" value="Genomic_DNA"/>
</dbReference>
<reference evidence="3" key="1">
    <citation type="submission" date="2016-10" db="EMBL/GenBank/DDBJ databases">
        <authorList>
            <person name="Varghese N."/>
            <person name="Submissions S."/>
        </authorList>
    </citation>
    <scope>NUCLEOTIDE SEQUENCE [LARGE SCALE GENOMIC DNA]</scope>
    <source>
        <strain evidence="3">DSM 24740</strain>
    </source>
</reference>
<accession>A0A1H9PFG7</accession>
<dbReference type="Proteomes" id="UP000199021">
    <property type="component" value="Unassembled WGS sequence"/>
</dbReference>
<keyword evidence="3" id="KW-1185">Reference proteome</keyword>
<dbReference type="InParanoid" id="A0A1H9PFG7"/>
<evidence type="ECO:0000313" key="2">
    <source>
        <dbReference type="EMBL" id="SER46313.1"/>
    </source>
</evidence>
<proteinExistence type="predicted"/>
<dbReference type="RefSeq" id="WP_139212078.1">
    <property type="nucleotide sequence ID" value="NZ_FOFB01000047.1"/>
</dbReference>
<feature type="signal peptide" evidence="1">
    <location>
        <begin position="1"/>
        <end position="23"/>
    </location>
</feature>
<evidence type="ECO:0000256" key="1">
    <source>
        <dbReference type="SAM" id="SignalP"/>
    </source>
</evidence>
<organism evidence="2 3">
    <name type="scientific">Neolewinella agarilytica</name>
    <dbReference type="NCBI Taxonomy" id="478744"/>
    <lineage>
        <taxon>Bacteria</taxon>
        <taxon>Pseudomonadati</taxon>
        <taxon>Bacteroidota</taxon>
        <taxon>Saprospiria</taxon>
        <taxon>Saprospirales</taxon>
        <taxon>Lewinellaceae</taxon>
        <taxon>Neolewinella</taxon>
    </lineage>
</organism>
<protein>
    <recommendedName>
        <fullName evidence="4">Lipoprotein</fullName>
    </recommendedName>
</protein>
<dbReference type="STRING" id="478744.SAMN05444359_1474"/>
<gene>
    <name evidence="2" type="ORF">SAMN05444359_1474</name>
</gene>
<evidence type="ECO:0008006" key="4">
    <source>
        <dbReference type="Google" id="ProtNLM"/>
    </source>
</evidence>
<evidence type="ECO:0000313" key="3">
    <source>
        <dbReference type="Proteomes" id="UP000199021"/>
    </source>
</evidence>
<feature type="chain" id="PRO_5011732400" description="Lipoprotein" evidence="1">
    <location>
        <begin position="24"/>
        <end position="122"/>
    </location>
</feature>
<dbReference type="AlphaFoldDB" id="A0A1H9PFG7"/>
<keyword evidence="1" id="KW-0732">Signal</keyword>
<sequence>MNQIKLFVLAVFLISLISCNLFGECETSTIRTTDSPNNDYKLVFFEVGCGATTKNSYQLSVLNRNESITSESIGNILICYSDSILPIWKDENTIQVFYNSDIEFFNRENRVGTFTIEYVVNF</sequence>
<name>A0A1H9PFG7_9BACT</name>
<dbReference type="OrthoDB" id="5525900at2"/>